<keyword evidence="1" id="KW-1133">Transmembrane helix</keyword>
<dbReference type="InterPro" id="IPR006860">
    <property type="entry name" value="FecR"/>
</dbReference>
<reference evidence="5" key="1">
    <citation type="journal article" date="2019" name="Int. J. Syst. Evol. Microbiol.">
        <title>The Global Catalogue of Microorganisms (GCM) 10K type strain sequencing project: providing services to taxonomists for standard genome sequencing and annotation.</title>
        <authorList>
            <consortium name="The Broad Institute Genomics Platform"/>
            <consortium name="The Broad Institute Genome Sequencing Center for Infectious Disease"/>
            <person name="Wu L."/>
            <person name="Ma J."/>
        </authorList>
    </citation>
    <scope>NUCLEOTIDE SEQUENCE [LARGE SCALE GENOMIC DNA]</scope>
    <source>
        <strain evidence="5">JCM 31920</strain>
    </source>
</reference>
<sequence length="398" mass="44282">MKPLDNRRELLLLFRKYLNGEATPDEQRFVEAWYDSFDQVSENAADAAIPDEQLLEKRLEQQIRQKINERESPTLWQTLRRTLLSGKVAAAMLLLMLAGAWYYLSKPRKPQPEALPIALQDLSPGGDRAILTLSDGRQITLDSATTGLLARQGNTMVSKVADGLVSYKKEGSAPNQDYNTISALAGGKYSVVLSDGSRVWLNAESSITFPTAFAGNERSVKITGEVYFEVSKDRQRPFFVQVGEVQKIKVLGTRFNVNAYGDNGAVMTTLLEGSVQVNAQQAGIAAVTLRPGEQSSITRTGKVSVQENVNTEEIIAWKNGFFQFENAGIQTIMQQFGRWYDVDVSYEGKIPDQRFNGKIDRNVNASDALEILRFTGVNFRIERLPGKDKKGVIVVMSE</sequence>
<dbReference type="Gene3D" id="2.60.120.1440">
    <property type="match status" value="1"/>
</dbReference>
<dbReference type="InterPro" id="IPR032508">
    <property type="entry name" value="FecR_C"/>
</dbReference>
<dbReference type="PANTHER" id="PTHR30273:SF2">
    <property type="entry name" value="PROTEIN FECR"/>
    <property type="match status" value="1"/>
</dbReference>
<dbReference type="Proteomes" id="UP001501508">
    <property type="component" value="Unassembled WGS sequence"/>
</dbReference>
<feature type="domain" description="Protein FecR C-terminal" evidence="3">
    <location>
        <begin position="322"/>
        <end position="382"/>
    </location>
</feature>
<keyword evidence="5" id="KW-1185">Reference proteome</keyword>
<organism evidence="4 5">
    <name type="scientific">Ravibacter arvi</name>
    <dbReference type="NCBI Taxonomy" id="2051041"/>
    <lineage>
        <taxon>Bacteria</taxon>
        <taxon>Pseudomonadati</taxon>
        <taxon>Bacteroidota</taxon>
        <taxon>Cytophagia</taxon>
        <taxon>Cytophagales</taxon>
        <taxon>Spirosomataceae</taxon>
        <taxon>Ravibacter</taxon>
    </lineage>
</organism>
<keyword evidence="1" id="KW-0472">Membrane</keyword>
<protein>
    <submittedName>
        <fullName evidence="4">DUF4974 domain-containing protein</fullName>
    </submittedName>
</protein>
<feature type="transmembrane region" description="Helical" evidence="1">
    <location>
        <begin position="84"/>
        <end position="104"/>
    </location>
</feature>
<dbReference type="InterPro" id="IPR012373">
    <property type="entry name" value="Ferrdict_sens_TM"/>
</dbReference>
<feature type="domain" description="FecR protein" evidence="2">
    <location>
        <begin position="180"/>
        <end position="276"/>
    </location>
</feature>
<gene>
    <name evidence="4" type="ORF">GCM10023091_40130</name>
</gene>
<evidence type="ECO:0000259" key="3">
    <source>
        <dbReference type="Pfam" id="PF16344"/>
    </source>
</evidence>
<comment type="caution">
    <text evidence="4">The sequence shown here is derived from an EMBL/GenBank/DDBJ whole genome shotgun (WGS) entry which is preliminary data.</text>
</comment>
<dbReference type="EMBL" id="BAABEY010000036">
    <property type="protein sequence ID" value="GAA4446642.1"/>
    <property type="molecule type" value="Genomic_DNA"/>
</dbReference>
<dbReference type="Pfam" id="PF16344">
    <property type="entry name" value="FecR_C"/>
    <property type="match status" value="1"/>
</dbReference>
<dbReference type="PANTHER" id="PTHR30273">
    <property type="entry name" value="PERIPLASMIC SIGNAL SENSOR AND SIGMA FACTOR ACTIVATOR FECR-RELATED"/>
    <property type="match status" value="1"/>
</dbReference>
<evidence type="ECO:0000259" key="2">
    <source>
        <dbReference type="Pfam" id="PF04773"/>
    </source>
</evidence>
<name>A0ABP8M8Y7_9BACT</name>
<dbReference type="Gene3D" id="3.55.50.30">
    <property type="match status" value="1"/>
</dbReference>
<dbReference type="RefSeq" id="WP_345032544.1">
    <property type="nucleotide sequence ID" value="NZ_BAABEY010000036.1"/>
</dbReference>
<accession>A0ABP8M8Y7</accession>
<proteinExistence type="predicted"/>
<evidence type="ECO:0000256" key="1">
    <source>
        <dbReference type="SAM" id="Phobius"/>
    </source>
</evidence>
<evidence type="ECO:0000313" key="4">
    <source>
        <dbReference type="EMBL" id="GAA4446642.1"/>
    </source>
</evidence>
<keyword evidence="1" id="KW-0812">Transmembrane</keyword>
<evidence type="ECO:0000313" key="5">
    <source>
        <dbReference type="Proteomes" id="UP001501508"/>
    </source>
</evidence>
<dbReference type="Pfam" id="PF04773">
    <property type="entry name" value="FecR"/>
    <property type="match status" value="1"/>
</dbReference>